<organism evidence="1 2">
    <name type="scientific">Nepenthes gracilis</name>
    <name type="common">Slender pitcher plant</name>
    <dbReference type="NCBI Taxonomy" id="150966"/>
    <lineage>
        <taxon>Eukaryota</taxon>
        <taxon>Viridiplantae</taxon>
        <taxon>Streptophyta</taxon>
        <taxon>Embryophyta</taxon>
        <taxon>Tracheophyta</taxon>
        <taxon>Spermatophyta</taxon>
        <taxon>Magnoliopsida</taxon>
        <taxon>eudicotyledons</taxon>
        <taxon>Gunneridae</taxon>
        <taxon>Pentapetalae</taxon>
        <taxon>Caryophyllales</taxon>
        <taxon>Nepenthaceae</taxon>
        <taxon>Nepenthes</taxon>
    </lineage>
</organism>
<evidence type="ECO:0000313" key="1">
    <source>
        <dbReference type="EMBL" id="GMH20303.1"/>
    </source>
</evidence>
<proteinExistence type="predicted"/>
<comment type="caution">
    <text evidence="1">The sequence shown here is derived from an EMBL/GenBank/DDBJ whole genome shotgun (WGS) entry which is preliminary data.</text>
</comment>
<protein>
    <submittedName>
        <fullName evidence="1">Uncharacterized protein</fullName>
    </submittedName>
</protein>
<dbReference type="Proteomes" id="UP001279734">
    <property type="component" value="Unassembled WGS sequence"/>
</dbReference>
<reference evidence="1" key="1">
    <citation type="submission" date="2023-05" db="EMBL/GenBank/DDBJ databases">
        <title>Nepenthes gracilis genome sequencing.</title>
        <authorList>
            <person name="Fukushima K."/>
        </authorList>
    </citation>
    <scope>NUCLEOTIDE SEQUENCE</scope>
    <source>
        <strain evidence="1">SING2019-196</strain>
    </source>
</reference>
<dbReference type="AlphaFoldDB" id="A0AAD3SZV3"/>
<evidence type="ECO:0000313" key="2">
    <source>
        <dbReference type="Proteomes" id="UP001279734"/>
    </source>
</evidence>
<name>A0AAD3SZV3_NEPGR</name>
<dbReference type="EMBL" id="BSYO01000021">
    <property type="protein sequence ID" value="GMH20303.1"/>
    <property type="molecule type" value="Genomic_DNA"/>
</dbReference>
<gene>
    <name evidence="1" type="ORF">Nepgr_022144</name>
</gene>
<keyword evidence="2" id="KW-1185">Reference proteome</keyword>
<accession>A0AAD3SZV3</accession>
<sequence length="121" mass="14164">MRLFVTRADVERARGFLFRHFLGQKICLSSCSDEGIEIWRLRLRTRPCFQALDVEGMKMEIDLSNFGTANTMVEALFRSFCGWYTDLVNVFPLPFFAEFAYFAGFWRGWSSIQDNHLSRCP</sequence>